<name>A0A0F9LK18_9ZZZZ</name>
<keyword evidence="1" id="KW-0812">Transmembrane</keyword>
<evidence type="ECO:0000313" key="2">
    <source>
        <dbReference type="EMBL" id="KKM64580.1"/>
    </source>
</evidence>
<dbReference type="AlphaFoldDB" id="A0A0F9LK18"/>
<comment type="caution">
    <text evidence="2">The sequence shown here is derived from an EMBL/GenBank/DDBJ whole genome shotgun (WGS) entry which is preliminary data.</text>
</comment>
<feature type="transmembrane region" description="Helical" evidence="1">
    <location>
        <begin position="104"/>
        <end position="123"/>
    </location>
</feature>
<keyword evidence="1" id="KW-1133">Transmembrane helix</keyword>
<organism evidence="2">
    <name type="scientific">marine sediment metagenome</name>
    <dbReference type="NCBI Taxonomy" id="412755"/>
    <lineage>
        <taxon>unclassified sequences</taxon>
        <taxon>metagenomes</taxon>
        <taxon>ecological metagenomes</taxon>
    </lineage>
</organism>
<protein>
    <submittedName>
        <fullName evidence="2">Uncharacterized protein</fullName>
    </submittedName>
</protein>
<reference evidence="2" key="1">
    <citation type="journal article" date="2015" name="Nature">
        <title>Complex archaea that bridge the gap between prokaryotes and eukaryotes.</title>
        <authorList>
            <person name="Spang A."/>
            <person name="Saw J.H."/>
            <person name="Jorgensen S.L."/>
            <person name="Zaremba-Niedzwiedzka K."/>
            <person name="Martijn J."/>
            <person name="Lind A.E."/>
            <person name="van Eijk R."/>
            <person name="Schleper C."/>
            <person name="Guy L."/>
            <person name="Ettema T.J."/>
        </authorList>
    </citation>
    <scope>NUCLEOTIDE SEQUENCE</scope>
</reference>
<accession>A0A0F9LK18</accession>
<proteinExistence type="predicted"/>
<evidence type="ECO:0000256" key="1">
    <source>
        <dbReference type="SAM" id="Phobius"/>
    </source>
</evidence>
<sequence>MSDKKRRTLNGDELLETFRKLRSQPGAISDVAADEMILAGIVDTRNAVARVADQVGCVDKKLTVLKENEIAHLALDIKEIKKEWKENPSLLYLLRYKTTKTVRILLIISVVVVFALMTIWFNLDLRVLIQDWLKNPYVDPGAIIP</sequence>
<dbReference type="EMBL" id="LAZR01010873">
    <property type="protein sequence ID" value="KKM64580.1"/>
    <property type="molecule type" value="Genomic_DNA"/>
</dbReference>
<gene>
    <name evidence="2" type="ORF">LCGC14_1499950</name>
</gene>
<keyword evidence="1" id="KW-0472">Membrane</keyword>